<dbReference type="STRING" id="1168221.R7YQX3"/>
<feature type="region of interest" description="Disordered" evidence="1">
    <location>
        <begin position="75"/>
        <end position="107"/>
    </location>
</feature>
<proteinExistence type="predicted"/>
<feature type="region of interest" description="Disordered" evidence="1">
    <location>
        <begin position="276"/>
        <end position="327"/>
    </location>
</feature>
<dbReference type="OrthoDB" id="5316527at2759"/>
<feature type="compositionally biased region" description="Acidic residues" evidence="1">
    <location>
        <begin position="89"/>
        <end position="107"/>
    </location>
</feature>
<dbReference type="EMBL" id="JH767567">
    <property type="protein sequence ID" value="EON64253.1"/>
    <property type="molecule type" value="Genomic_DNA"/>
</dbReference>
<dbReference type="RefSeq" id="XP_007779570.1">
    <property type="nucleotide sequence ID" value="XM_007781380.1"/>
</dbReference>
<dbReference type="eggNOG" id="ENOG502S3UT">
    <property type="taxonomic scope" value="Eukaryota"/>
</dbReference>
<dbReference type="GeneID" id="19900795"/>
<evidence type="ECO:0000313" key="3">
    <source>
        <dbReference type="Proteomes" id="UP000016924"/>
    </source>
</evidence>
<sequence length="415" mass="47101">MFKPSRIPRTFTRLSRIVPSHTRSQTVRYEHNLNIQRVRFTHPPFTWKRATSVFLYTGAFLAYLHFAIPDVEIEDEPEESRAKKGREVMDDDDDEEDDYEDEDEEYDEDSLFIPLTWARQKPKTFYKGTDPEWQEFRRFAQDAKRHRAAQEMLVTTVRMSMANQPRISQRFGQINVKSGKYWLDMTFPDGPPQEYERSGIEITDDFISWTTRPVSQMNYGRLNRVLWPTAAFSSFYATSRYMFLLRLNQTKQLLGLAPKEDEKIVQLRAALEAVHPGAQTMLPKPAPPGTSGRSAADPAKGIAPIALPAPPQGQQAPEAGGKEKAASLPSLPTIQRQPIAMSVFANTWVKNWTPLNVEAPRGSIVVSGLIEVQGNKARATMDVVAAYDPKQNKYVAMSLGVRRVQDKKQAPKGGR</sequence>
<evidence type="ECO:0000256" key="1">
    <source>
        <dbReference type="SAM" id="MobiDB-lite"/>
    </source>
</evidence>
<dbReference type="HOGENOM" id="CLU_052209_1_0_1"/>
<evidence type="ECO:0000313" key="2">
    <source>
        <dbReference type="EMBL" id="EON64253.1"/>
    </source>
</evidence>
<organism evidence="2 3">
    <name type="scientific">Coniosporium apollinis (strain CBS 100218)</name>
    <name type="common">Rock-inhabiting black yeast</name>
    <dbReference type="NCBI Taxonomy" id="1168221"/>
    <lineage>
        <taxon>Eukaryota</taxon>
        <taxon>Fungi</taxon>
        <taxon>Dikarya</taxon>
        <taxon>Ascomycota</taxon>
        <taxon>Pezizomycotina</taxon>
        <taxon>Dothideomycetes</taxon>
        <taxon>Dothideomycetes incertae sedis</taxon>
        <taxon>Coniosporium</taxon>
    </lineage>
</organism>
<gene>
    <name evidence="2" type="ORF">W97_03484</name>
</gene>
<dbReference type="OMA" id="TAFHLWS"/>
<reference evidence="3" key="1">
    <citation type="submission" date="2012-06" db="EMBL/GenBank/DDBJ databases">
        <title>The genome sequence of Coniosporium apollinis CBS 100218.</title>
        <authorList>
            <consortium name="The Broad Institute Genome Sequencing Platform"/>
            <person name="Cuomo C."/>
            <person name="Gorbushina A."/>
            <person name="Noack S."/>
            <person name="Walker B."/>
            <person name="Young S.K."/>
            <person name="Zeng Q."/>
            <person name="Gargeya S."/>
            <person name="Fitzgerald M."/>
            <person name="Haas B."/>
            <person name="Abouelleil A."/>
            <person name="Alvarado L."/>
            <person name="Arachchi H.M."/>
            <person name="Berlin A.M."/>
            <person name="Chapman S.B."/>
            <person name="Goldberg J."/>
            <person name="Griggs A."/>
            <person name="Gujja S."/>
            <person name="Hansen M."/>
            <person name="Howarth C."/>
            <person name="Imamovic A."/>
            <person name="Larimer J."/>
            <person name="McCowan C."/>
            <person name="Montmayeur A."/>
            <person name="Murphy C."/>
            <person name="Neiman D."/>
            <person name="Pearson M."/>
            <person name="Priest M."/>
            <person name="Roberts A."/>
            <person name="Saif S."/>
            <person name="Shea T."/>
            <person name="Sisk P."/>
            <person name="Sykes S."/>
            <person name="Wortman J."/>
            <person name="Nusbaum C."/>
            <person name="Birren B."/>
        </authorList>
    </citation>
    <scope>NUCLEOTIDE SEQUENCE [LARGE SCALE GENOMIC DNA]</scope>
    <source>
        <strain evidence="3">CBS 100218</strain>
    </source>
</reference>
<feature type="compositionally biased region" description="Low complexity" evidence="1">
    <location>
        <begin position="298"/>
        <end position="319"/>
    </location>
</feature>
<dbReference type="Proteomes" id="UP000016924">
    <property type="component" value="Unassembled WGS sequence"/>
</dbReference>
<name>R7YQX3_CONA1</name>
<protein>
    <submittedName>
        <fullName evidence="2">Uncharacterized protein</fullName>
    </submittedName>
</protein>
<accession>R7YQX3</accession>
<dbReference type="AlphaFoldDB" id="R7YQX3"/>
<keyword evidence="3" id="KW-1185">Reference proteome</keyword>
<feature type="compositionally biased region" description="Basic and acidic residues" evidence="1">
    <location>
        <begin position="79"/>
        <end position="88"/>
    </location>
</feature>